<dbReference type="Gene3D" id="3.90.1150.200">
    <property type="match status" value="1"/>
</dbReference>
<accession>A0A4R6ZI65</accession>
<dbReference type="EMBL" id="SNZK01000010">
    <property type="protein sequence ID" value="TDR51960.1"/>
    <property type="molecule type" value="Genomic_DNA"/>
</dbReference>
<comment type="caution">
    <text evidence="2">The sequence shown here is derived from an EMBL/GenBank/DDBJ whole genome shotgun (WGS) entry which is preliminary data.</text>
</comment>
<dbReference type="RefSeq" id="WP_036070865.1">
    <property type="nucleotide sequence ID" value="NZ_SNZK01000010.1"/>
</dbReference>
<organism evidence="2 3">
    <name type="scientific">Listeria rocourtiae</name>
    <dbReference type="NCBI Taxonomy" id="647910"/>
    <lineage>
        <taxon>Bacteria</taxon>
        <taxon>Bacillati</taxon>
        <taxon>Bacillota</taxon>
        <taxon>Bacilli</taxon>
        <taxon>Bacillales</taxon>
        <taxon>Listeriaceae</taxon>
        <taxon>Listeria</taxon>
    </lineage>
</organism>
<dbReference type="Pfam" id="PF13376">
    <property type="entry name" value="OmdA"/>
    <property type="match status" value="1"/>
</dbReference>
<sequence>MTAGEMTPKVDEYLGKAKRYKDEFTELRRIALECGLTEDIKWKNICFMSEGKNVVLIHGFKEYFALLFMKGVLIKDPNSILIQQTPNVQSARQIRFTSLEQVTKMEPIIKAYIEEAIAVEKSGVEVEFKKQEETDIPEELQRKFDEMPAFREAFEKLTPGRQRAYILFFAAPKQAKTRESRIEKNVDRIMDGIGLNDRF</sequence>
<proteinExistence type="predicted"/>
<evidence type="ECO:0000313" key="3">
    <source>
        <dbReference type="Proteomes" id="UP000295558"/>
    </source>
</evidence>
<dbReference type="Pfam" id="PF08818">
    <property type="entry name" value="DUF1801"/>
    <property type="match status" value="1"/>
</dbReference>
<evidence type="ECO:0000259" key="1">
    <source>
        <dbReference type="Pfam" id="PF08818"/>
    </source>
</evidence>
<dbReference type="OrthoDB" id="214150at2"/>
<evidence type="ECO:0000313" key="2">
    <source>
        <dbReference type="EMBL" id="TDR51960.1"/>
    </source>
</evidence>
<dbReference type="SUPFAM" id="SSF159888">
    <property type="entry name" value="YdhG-like"/>
    <property type="match status" value="1"/>
</dbReference>
<dbReference type="InterPro" id="IPR016786">
    <property type="entry name" value="YdeI_bac"/>
</dbReference>
<reference evidence="2 3" key="1">
    <citation type="submission" date="2019-03" db="EMBL/GenBank/DDBJ databases">
        <title>Genomic Encyclopedia of Type Strains, Phase III (KMG-III): the genomes of soil and plant-associated and newly described type strains.</title>
        <authorList>
            <person name="Whitman W."/>
        </authorList>
    </citation>
    <scope>NUCLEOTIDE SEQUENCE [LARGE SCALE GENOMIC DNA]</scope>
    <source>
        <strain evidence="2 3">CECT 7972</strain>
    </source>
</reference>
<dbReference type="AlphaFoldDB" id="A0A4R6ZI65"/>
<dbReference type="InterPro" id="IPR014922">
    <property type="entry name" value="YdhG-like"/>
</dbReference>
<name>A0A4R6ZI65_9LIST</name>
<dbReference type="Proteomes" id="UP000295558">
    <property type="component" value="Unassembled WGS sequence"/>
</dbReference>
<dbReference type="PIRSF" id="PIRSF021308">
    <property type="entry name" value="UCP021308"/>
    <property type="match status" value="1"/>
</dbReference>
<dbReference type="STRING" id="1265846.PROCOU_07988"/>
<feature type="domain" description="YdhG-like" evidence="1">
    <location>
        <begin position="21"/>
        <end position="117"/>
    </location>
</feature>
<keyword evidence="3" id="KW-1185">Reference proteome</keyword>
<protein>
    <submittedName>
        <fullName evidence="2">Uncharacterized protein YdeI (YjbR/CyaY-like superfamily)</fullName>
    </submittedName>
</protein>
<gene>
    <name evidence="2" type="ORF">DFP96_11036</name>
</gene>